<proteinExistence type="inferred from homology"/>
<feature type="chain" id="PRO_5004079701" evidence="12">
    <location>
        <begin position="24"/>
        <end position="664"/>
    </location>
</feature>
<feature type="domain" description="Fibronectin type-III" evidence="13">
    <location>
        <begin position="303"/>
        <end position="407"/>
    </location>
</feature>
<dbReference type="SUPFAM" id="SSF56994">
    <property type="entry name" value="Insulin-like"/>
    <property type="match status" value="1"/>
</dbReference>
<evidence type="ECO:0000256" key="1">
    <source>
        <dbReference type="ARBA" id="ARBA00004479"/>
    </source>
</evidence>
<keyword evidence="7 11" id="KW-0472">Membrane</keyword>
<reference evidence="15" key="1">
    <citation type="journal article" date="2013" name="Nat. Genet.">
        <title>The draft genomes of soft-shell turtle and green sea turtle yield insights into the development and evolution of the turtle-specific body plan.</title>
        <authorList>
            <person name="Wang Z."/>
            <person name="Pascual-Anaya J."/>
            <person name="Zadissa A."/>
            <person name="Li W."/>
            <person name="Niimura Y."/>
            <person name="Huang Z."/>
            <person name="Li C."/>
            <person name="White S."/>
            <person name="Xiong Z."/>
            <person name="Fang D."/>
            <person name="Wang B."/>
            <person name="Ming Y."/>
            <person name="Chen Y."/>
            <person name="Zheng Y."/>
            <person name="Kuraku S."/>
            <person name="Pignatelli M."/>
            <person name="Herrero J."/>
            <person name="Beal K."/>
            <person name="Nozawa M."/>
            <person name="Li Q."/>
            <person name="Wang J."/>
            <person name="Zhang H."/>
            <person name="Yu L."/>
            <person name="Shigenobu S."/>
            <person name="Wang J."/>
            <person name="Liu J."/>
            <person name="Flicek P."/>
            <person name="Searle S."/>
            <person name="Wang J."/>
            <person name="Kuratani S."/>
            <person name="Yin Y."/>
            <person name="Aken B."/>
            <person name="Zhang G."/>
            <person name="Irie N."/>
        </authorList>
    </citation>
    <scope>NUCLEOTIDE SEQUENCE [LARGE SCALE GENOMIC DNA]</scope>
</reference>
<accession>M7AY18</accession>
<keyword evidence="6 11" id="KW-1133">Transmembrane helix</keyword>
<keyword evidence="9" id="KW-0325">Glycoprotein</keyword>
<dbReference type="InterPro" id="IPR052672">
    <property type="entry name" value="Type1_Cytokine_Rcpt_Type2"/>
</dbReference>
<dbReference type="Gene3D" id="2.60.40.10">
    <property type="entry name" value="Immunoglobulins"/>
    <property type="match status" value="3"/>
</dbReference>
<evidence type="ECO:0000259" key="13">
    <source>
        <dbReference type="PROSITE" id="PS50853"/>
    </source>
</evidence>
<evidence type="ECO:0000256" key="5">
    <source>
        <dbReference type="ARBA" id="ARBA00022737"/>
    </source>
</evidence>
<evidence type="ECO:0000256" key="12">
    <source>
        <dbReference type="SAM" id="SignalP"/>
    </source>
</evidence>
<evidence type="ECO:0000313" key="14">
    <source>
        <dbReference type="EMBL" id="EMP29644.1"/>
    </source>
</evidence>
<evidence type="ECO:0000256" key="3">
    <source>
        <dbReference type="ARBA" id="ARBA00022692"/>
    </source>
</evidence>
<dbReference type="InterPro" id="IPR036438">
    <property type="entry name" value="Insulin-like_sf"/>
</dbReference>
<dbReference type="InterPro" id="IPR003961">
    <property type="entry name" value="FN3_dom"/>
</dbReference>
<dbReference type="Pfam" id="PF00041">
    <property type="entry name" value="fn3"/>
    <property type="match status" value="1"/>
</dbReference>
<comment type="similarity">
    <text evidence="2">Belongs to the type I cytokine receptor family. Type 2 subfamily.</text>
</comment>
<feature type="region of interest" description="Disordered" evidence="10">
    <location>
        <begin position="57"/>
        <end position="89"/>
    </location>
</feature>
<gene>
    <name evidence="14" type="ORF">UY3_13243</name>
</gene>
<evidence type="ECO:0000313" key="15">
    <source>
        <dbReference type="Proteomes" id="UP000031443"/>
    </source>
</evidence>
<feature type="signal peptide" evidence="12">
    <location>
        <begin position="1"/>
        <end position="23"/>
    </location>
</feature>
<name>M7AY18_CHEMY</name>
<dbReference type="eggNOG" id="ENOG502RF72">
    <property type="taxonomic scope" value="Eukaryota"/>
</dbReference>
<dbReference type="SUPFAM" id="SSF49265">
    <property type="entry name" value="Fibronectin type III"/>
    <property type="match status" value="2"/>
</dbReference>
<protein>
    <submittedName>
        <fullName evidence="14">Interleukin-27 receptor subunit alpha</fullName>
    </submittedName>
</protein>
<feature type="domain" description="Fibronectin type-III" evidence="13">
    <location>
        <begin position="185"/>
        <end position="284"/>
    </location>
</feature>
<sequence length="664" mass="73048">MQKLLLALAFGSLFSELRLGAEGRNPPYGVKLCGREFIRAVIFTCGGSRWRRTGDLDILSSPPAGEDSTEAASSEWDASHMPGTLPHQELSSDYHERWRGKPGRGLAEASWPLERVVRDVMAGLSTSCCNKRNQTQSSQAPAGQSWVVIGRSNLTRNENYAVWVEAGDGTQITPRLTLTLHEIVKPDPPVLSLEDVNPVVTVSWTNPQWPEHFSRDLACHLRYRVSGTPNWTRVHEGDVEPNHYEFSSLEPFTAYEVQARCIPEDRKGFWSDWSPSQTFQTPEAAPLGLVDVWQVASPAESGEPSLLLLWKAVAVHGQDLRVTWEPSKDPLEGEPTEYLVEWAKECSSSKAASLGWVRRAAGVHSALLTGDFKPRVPYQVRVYGLYPGGFGASAPVRAYTQEGVPSAGPQGLQDRSISKEASVISWEAIPLAQCNGHITHYTLYLAAPTGSPQTYQPIAATETSYNLSGLEPGTSYQLWMTGSTSAGEGNASSIHLFHTPDSRWEAVLASLLAVGFLLFLACVLGAVLHVQLLDLCHKVLPSWCWEKVPDATHSRIMLHEVNRDPHSYRGPLVWDLDTEEPPITELDIREPAEHMNQGYSTLPQLESALPHSGGADDWTGSKPTTEELVPSSPTLEETWGDKAPVISGYEKHFMPTPEEVLGLA</sequence>
<feature type="transmembrane region" description="Helical" evidence="11">
    <location>
        <begin position="506"/>
        <end position="528"/>
    </location>
</feature>
<comment type="subcellular location">
    <subcellularLocation>
        <location evidence="1">Membrane</location>
        <topology evidence="1">Single-pass type I membrane protein</topology>
    </subcellularLocation>
</comment>
<dbReference type="STRING" id="8469.M7AY18"/>
<keyword evidence="4 12" id="KW-0732">Signal</keyword>
<dbReference type="PANTHER" id="PTHR48423:SF1">
    <property type="entry name" value="INTERLEUKIN-27 RECEPTOR SUBUNIT ALPHA"/>
    <property type="match status" value="1"/>
</dbReference>
<feature type="domain" description="Fibronectin type-III" evidence="13">
    <location>
        <begin position="408"/>
        <end position="502"/>
    </location>
</feature>
<evidence type="ECO:0000256" key="4">
    <source>
        <dbReference type="ARBA" id="ARBA00022729"/>
    </source>
</evidence>
<evidence type="ECO:0000256" key="6">
    <source>
        <dbReference type="ARBA" id="ARBA00022989"/>
    </source>
</evidence>
<dbReference type="GO" id="GO:0005886">
    <property type="term" value="C:plasma membrane"/>
    <property type="evidence" value="ECO:0007669"/>
    <property type="project" value="UniProtKB-ARBA"/>
</dbReference>
<evidence type="ECO:0000256" key="7">
    <source>
        <dbReference type="ARBA" id="ARBA00023136"/>
    </source>
</evidence>
<dbReference type="InterPro" id="IPR036116">
    <property type="entry name" value="FN3_sf"/>
</dbReference>
<evidence type="ECO:0000256" key="9">
    <source>
        <dbReference type="ARBA" id="ARBA00023180"/>
    </source>
</evidence>
<evidence type="ECO:0000256" key="8">
    <source>
        <dbReference type="ARBA" id="ARBA00023170"/>
    </source>
</evidence>
<keyword evidence="15" id="KW-1185">Reference proteome</keyword>
<dbReference type="InterPro" id="IPR013783">
    <property type="entry name" value="Ig-like_fold"/>
</dbReference>
<dbReference type="CDD" id="cd04365">
    <property type="entry name" value="IlGF_relaxin_like"/>
    <property type="match status" value="1"/>
</dbReference>
<evidence type="ECO:0000256" key="2">
    <source>
        <dbReference type="ARBA" id="ARBA00008921"/>
    </source>
</evidence>
<keyword evidence="3 11" id="KW-0812">Transmembrane</keyword>
<dbReference type="Proteomes" id="UP000031443">
    <property type="component" value="Unassembled WGS sequence"/>
</dbReference>
<dbReference type="PANTHER" id="PTHR48423">
    <property type="entry name" value="INTERLEUKIN-27 RECEPTOR SUBUNIT ALPHA"/>
    <property type="match status" value="1"/>
</dbReference>
<dbReference type="EMBL" id="KB554793">
    <property type="protein sequence ID" value="EMP29644.1"/>
    <property type="molecule type" value="Genomic_DNA"/>
</dbReference>
<keyword evidence="8 14" id="KW-0675">Receptor</keyword>
<organism evidence="14 15">
    <name type="scientific">Chelonia mydas</name>
    <name type="common">Green sea-turtle</name>
    <name type="synonym">Chelonia agassizi</name>
    <dbReference type="NCBI Taxonomy" id="8469"/>
    <lineage>
        <taxon>Eukaryota</taxon>
        <taxon>Metazoa</taxon>
        <taxon>Chordata</taxon>
        <taxon>Craniata</taxon>
        <taxon>Vertebrata</taxon>
        <taxon>Euteleostomi</taxon>
        <taxon>Archelosauria</taxon>
        <taxon>Testudinata</taxon>
        <taxon>Testudines</taxon>
        <taxon>Cryptodira</taxon>
        <taxon>Durocryptodira</taxon>
        <taxon>Americhelydia</taxon>
        <taxon>Chelonioidea</taxon>
        <taxon>Cheloniidae</taxon>
        <taxon>Chelonia</taxon>
    </lineage>
</organism>
<dbReference type="SMART" id="SM00060">
    <property type="entry name" value="FN3"/>
    <property type="match status" value="3"/>
</dbReference>
<dbReference type="CDD" id="cd00063">
    <property type="entry name" value="FN3"/>
    <property type="match status" value="3"/>
</dbReference>
<keyword evidence="5" id="KW-0677">Repeat</keyword>
<feature type="region of interest" description="Disordered" evidence="10">
    <location>
        <begin position="604"/>
        <end position="642"/>
    </location>
</feature>
<evidence type="ECO:0000256" key="11">
    <source>
        <dbReference type="SAM" id="Phobius"/>
    </source>
</evidence>
<evidence type="ECO:0000256" key="10">
    <source>
        <dbReference type="SAM" id="MobiDB-lite"/>
    </source>
</evidence>
<dbReference type="PROSITE" id="PS50853">
    <property type="entry name" value="FN3"/>
    <property type="match status" value="3"/>
</dbReference>
<dbReference type="AlphaFoldDB" id="M7AY18"/>